<keyword evidence="12" id="KW-1185">Reference proteome</keyword>
<keyword evidence="8" id="KW-0862">Zinc</keyword>
<dbReference type="Gene3D" id="3.30.70.360">
    <property type="match status" value="1"/>
</dbReference>
<accession>A0A1I1IBJ4</accession>
<dbReference type="Gene3D" id="3.40.630.10">
    <property type="entry name" value="Zn peptidases"/>
    <property type="match status" value="1"/>
</dbReference>
<dbReference type="GO" id="GO:0008777">
    <property type="term" value="F:acetylornithine deacetylase activity"/>
    <property type="evidence" value="ECO:0007669"/>
    <property type="project" value="TreeGrafter"/>
</dbReference>
<sequence>MNDGTSTLEHLDCLVSFPSVCTAENYCDIADYIVDHLQSIGFRCFRLPNQTGTRAGIFAAIGPEQPGGVLLSAHLDVVPVDGQAWTADPFRLTHRGGKLYGRGTCDMKGFAAAALAAADRAARQKLAKPLKLAFSYDEEIGCVGIAEMIGQLDDTIGKPDCCVVGEPTSMRVATGHKGKTSYRVTFHGSSGHSASAPRHLNALHLATDFIGILRDVQEELEKTGVRDSAYDIAFSTVHAGVLSGGTALNVVPEAAVLEFEIRHLAAEEPAGILGRIENASDRLLAGHLRVHPDARIDIEETNAYPGLETASEGRAATLAFATGGLAPATKVSFGTEAGFFQKAGIPTVVCGPGNMEQAHKPDEYIEETQLAACDAMLDRLLGRLSA</sequence>
<evidence type="ECO:0000256" key="9">
    <source>
        <dbReference type="ARBA" id="ARBA00023285"/>
    </source>
</evidence>
<dbReference type="GO" id="GO:0046872">
    <property type="term" value="F:metal ion binding"/>
    <property type="evidence" value="ECO:0007669"/>
    <property type="project" value="UniProtKB-KW"/>
</dbReference>
<dbReference type="STRING" id="441112.SAMN04488094_10417"/>
<keyword evidence="9" id="KW-0170">Cobalt</keyword>
<dbReference type="InterPro" id="IPR001261">
    <property type="entry name" value="ArgE/DapE_CS"/>
</dbReference>
<evidence type="ECO:0000256" key="3">
    <source>
        <dbReference type="ARBA" id="ARBA00022490"/>
    </source>
</evidence>
<evidence type="ECO:0000313" key="12">
    <source>
        <dbReference type="Proteomes" id="UP000198728"/>
    </source>
</evidence>
<dbReference type="GO" id="GO:0006526">
    <property type="term" value="P:L-arginine biosynthetic process"/>
    <property type="evidence" value="ECO:0007669"/>
    <property type="project" value="UniProtKB-KW"/>
</dbReference>
<gene>
    <name evidence="11" type="ORF">SAMN04488094_10417</name>
</gene>
<dbReference type="InterPro" id="IPR036264">
    <property type="entry name" value="Bact_exopeptidase_dim_dom"/>
</dbReference>
<dbReference type="InterPro" id="IPR002933">
    <property type="entry name" value="Peptidase_M20"/>
</dbReference>
<comment type="similarity">
    <text evidence="2">Belongs to the peptidase M20A family. ArgE subfamily.</text>
</comment>
<dbReference type="EMBL" id="FOLG01000004">
    <property type="protein sequence ID" value="SFC33607.1"/>
    <property type="molecule type" value="Genomic_DNA"/>
</dbReference>
<dbReference type="OrthoDB" id="9809784at2"/>
<dbReference type="AlphaFoldDB" id="A0A1I1IBJ4"/>
<dbReference type="Pfam" id="PF07687">
    <property type="entry name" value="M20_dimer"/>
    <property type="match status" value="1"/>
</dbReference>
<feature type="domain" description="Peptidase M20 dimerisation" evidence="10">
    <location>
        <begin position="174"/>
        <end position="283"/>
    </location>
</feature>
<proteinExistence type="inferred from homology"/>
<keyword evidence="3" id="KW-0963">Cytoplasm</keyword>
<organism evidence="11 12">
    <name type="scientific">Tropicimonas isoalkanivorans</name>
    <dbReference type="NCBI Taxonomy" id="441112"/>
    <lineage>
        <taxon>Bacteria</taxon>
        <taxon>Pseudomonadati</taxon>
        <taxon>Pseudomonadota</taxon>
        <taxon>Alphaproteobacteria</taxon>
        <taxon>Rhodobacterales</taxon>
        <taxon>Roseobacteraceae</taxon>
        <taxon>Tropicimonas</taxon>
    </lineage>
</organism>
<evidence type="ECO:0000256" key="6">
    <source>
        <dbReference type="ARBA" id="ARBA00022723"/>
    </source>
</evidence>
<dbReference type="Pfam" id="PF01546">
    <property type="entry name" value="Peptidase_M20"/>
    <property type="match status" value="1"/>
</dbReference>
<dbReference type="PANTHER" id="PTHR43808:SF31">
    <property type="entry name" value="N-ACETYL-L-CITRULLINE DEACETYLASE"/>
    <property type="match status" value="1"/>
</dbReference>
<evidence type="ECO:0000256" key="1">
    <source>
        <dbReference type="ARBA" id="ARBA00001947"/>
    </source>
</evidence>
<protein>
    <submittedName>
        <fullName evidence="11">Acetylornithine deacetylase</fullName>
    </submittedName>
</protein>
<dbReference type="InterPro" id="IPR011650">
    <property type="entry name" value="Peptidase_M20_dimer"/>
</dbReference>
<dbReference type="PROSITE" id="PS00758">
    <property type="entry name" value="ARGE_DAPE_CPG2_1"/>
    <property type="match status" value="1"/>
</dbReference>
<evidence type="ECO:0000259" key="10">
    <source>
        <dbReference type="Pfam" id="PF07687"/>
    </source>
</evidence>
<keyword evidence="7" id="KW-0378">Hydrolase</keyword>
<evidence type="ECO:0000256" key="5">
    <source>
        <dbReference type="ARBA" id="ARBA00022605"/>
    </source>
</evidence>
<evidence type="ECO:0000256" key="4">
    <source>
        <dbReference type="ARBA" id="ARBA00022571"/>
    </source>
</evidence>
<dbReference type="InterPro" id="IPR010169">
    <property type="entry name" value="AcOrn-deacetyl"/>
</dbReference>
<dbReference type="NCBIfam" id="NF005710">
    <property type="entry name" value="PRK07522.1"/>
    <property type="match status" value="1"/>
</dbReference>
<dbReference type="PROSITE" id="PS00759">
    <property type="entry name" value="ARGE_DAPE_CPG2_2"/>
    <property type="match status" value="1"/>
</dbReference>
<dbReference type="CDD" id="cd03894">
    <property type="entry name" value="M20_ArgE"/>
    <property type="match status" value="1"/>
</dbReference>
<reference evidence="11 12" key="1">
    <citation type="submission" date="2016-10" db="EMBL/GenBank/DDBJ databases">
        <authorList>
            <person name="de Groot N.N."/>
        </authorList>
    </citation>
    <scope>NUCLEOTIDE SEQUENCE [LARGE SCALE GENOMIC DNA]</scope>
    <source>
        <strain evidence="11 12">DSM 19548</strain>
    </source>
</reference>
<comment type="cofactor">
    <cofactor evidence="1">
        <name>Zn(2+)</name>
        <dbReference type="ChEBI" id="CHEBI:29105"/>
    </cofactor>
</comment>
<dbReference type="RefSeq" id="WP_093360356.1">
    <property type="nucleotide sequence ID" value="NZ_FOLG01000004.1"/>
</dbReference>
<dbReference type="SUPFAM" id="SSF53187">
    <property type="entry name" value="Zn-dependent exopeptidases"/>
    <property type="match status" value="1"/>
</dbReference>
<dbReference type="NCBIfam" id="TIGR01892">
    <property type="entry name" value="AcOrn-deacetyl"/>
    <property type="match status" value="1"/>
</dbReference>
<keyword evidence="6" id="KW-0479">Metal-binding</keyword>
<evidence type="ECO:0000256" key="7">
    <source>
        <dbReference type="ARBA" id="ARBA00022801"/>
    </source>
</evidence>
<dbReference type="Proteomes" id="UP000198728">
    <property type="component" value="Unassembled WGS sequence"/>
</dbReference>
<dbReference type="SUPFAM" id="SSF55031">
    <property type="entry name" value="Bacterial exopeptidase dimerisation domain"/>
    <property type="match status" value="1"/>
</dbReference>
<dbReference type="InterPro" id="IPR050072">
    <property type="entry name" value="Peptidase_M20A"/>
</dbReference>
<name>A0A1I1IBJ4_9RHOB</name>
<evidence type="ECO:0000256" key="2">
    <source>
        <dbReference type="ARBA" id="ARBA00005691"/>
    </source>
</evidence>
<keyword evidence="4" id="KW-0055">Arginine biosynthesis</keyword>
<keyword evidence="5" id="KW-0028">Amino-acid biosynthesis</keyword>
<evidence type="ECO:0000256" key="8">
    <source>
        <dbReference type="ARBA" id="ARBA00022833"/>
    </source>
</evidence>
<evidence type="ECO:0000313" key="11">
    <source>
        <dbReference type="EMBL" id="SFC33607.1"/>
    </source>
</evidence>
<dbReference type="PANTHER" id="PTHR43808">
    <property type="entry name" value="ACETYLORNITHINE DEACETYLASE"/>
    <property type="match status" value="1"/>
</dbReference>